<proteinExistence type="predicted"/>
<dbReference type="Pfam" id="PF00571">
    <property type="entry name" value="CBS"/>
    <property type="match status" value="1"/>
</dbReference>
<dbReference type="SUPFAM" id="SSF54631">
    <property type="entry name" value="CBS-domain pair"/>
    <property type="match status" value="1"/>
</dbReference>
<dbReference type="Proteomes" id="UP000604066">
    <property type="component" value="Unassembled WGS sequence"/>
</dbReference>
<feature type="domain" description="CBS" evidence="1">
    <location>
        <begin position="41"/>
        <end position="95"/>
    </location>
</feature>
<keyword evidence="3" id="KW-1185">Reference proteome</keyword>
<sequence length="119" mass="13655">MLDGVVVEEGKPVGLVMRYHLDRYLGRQYGVPLYFERPITAIMNTSHLVVEEDTPIEIVSQIVMNRSRLKLYDYIIGTRNQLFKGIVSIRTLLDTMTRIRLEMAKGANLLTGLPGNYKR</sequence>
<dbReference type="Gene3D" id="3.10.580.10">
    <property type="entry name" value="CBS-domain"/>
    <property type="match status" value="1"/>
</dbReference>
<evidence type="ECO:0000259" key="1">
    <source>
        <dbReference type="Pfam" id="PF00571"/>
    </source>
</evidence>
<accession>A0ABX2RCA9</accession>
<dbReference type="EMBL" id="JACCBS010000003">
    <property type="protein sequence ID" value="NYE58832.1"/>
    <property type="molecule type" value="Genomic_DNA"/>
</dbReference>
<evidence type="ECO:0000313" key="2">
    <source>
        <dbReference type="EMBL" id="NYE58832.1"/>
    </source>
</evidence>
<gene>
    <name evidence="2" type="ORF">HDG70_002583</name>
</gene>
<comment type="caution">
    <text evidence="2">The sequence shown here is derived from an EMBL/GenBank/DDBJ whole genome shotgun (WGS) entry which is preliminary data.</text>
</comment>
<evidence type="ECO:0000313" key="3">
    <source>
        <dbReference type="Proteomes" id="UP000604066"/>
    </source>
</evidence>
<dbReference type="InterPro" id="IPR000644">
    <property type="entry name" value="CBS_dom"/>
</dbReference>
<protein>
    <submittedName>
        <fullName evidence="2">CBS domain-containing protein</fullName>
    </submittedName>
</protein>
<reference evidence="2 3" key="1">
    <citation type="submission" date="2020-07" db="EMBL/GenBank/DDBJ databases">
        <title>Genomic Encyclopedia of Type Strains, Phase III (KMG-III): the genomes of soil and plant-associated and newly described type strains.</title>
        <authorList>
            <person name="Whitman W."/>
        </authorList>
    </citation>
    <scope>NUCLEOTIDE SEQUENCE [LARGE SCALE GENOMIC DNA]</scope>
    <source>
        <strain evidence="2 3">DSM 11255</strain>
    </source>
</reference>
<dbReference type="InterPro" id="IPR046342">
    <property type="entry name" value="CBS_dom_sf"/>
</dbReference>
<organism evidence="2 3">
    <name type="scientific">Carboxydothermus ferrireducens DSM 11255</name>
    <dbReference type="NCBI Taxonomy" id="1119529"/>
    <lineage>
        <taxon>Bacteria</taxon>
        <taxon>Bacillati</taxon>
        <taxon>Bacillota</taxon>
        <taxon>Clostridia</taxon>
        <taxon>Thermoanaerobacterales</taxon>
        <taxon>Thermoanaerobacteraceae</taxon>
        <taxon>Carboxydothermus</taxon>
    </lineage>
</organism>
<dbReference type="RefSeq" id="WP_051250317.1">
    <property type="nucleotide sequence ID" value="NZ_JACCBS010000003.1"/>
</dbReference>
<name>A0ABX2RCA9_9THEO</name>